<organism evidence="1 2">
    <name type="scientific">Nostoc commune NIES-4072</name>
    <dbReference type="NCBI Taxonomy" id="2005467"/>
    <lineage>
        <taxon>Bacteria</taxon>
        <taxon>Bacillati</taxon>
        <taxon>Cyanobacteriota</taxon>
        <taxon>Cyanophyceae</taxon>
        <taxon>Nostocales</taxon>
        <taxon>Nostocaceae</taxon>
        <taxon>Nostoc</taxon>
    </lineage>
</organism>
<gene>
    <name evidence="1" type="ORF">NIES4072_43440</name>
</gene>
<accession>A0A2R5FWQ1</accession>
<protein>
    <submittedName>
        <fullName evidence="1">Uncharacterized protein</fullName>
    </submittedName>
</protein>
<comment type="caution">
    <text evidence="1">The sequence shown here is derived from an EMBL/GenBank/DDBJ whole genome shotgun (WGS) entry which is preliminary data.</text>
</comment>
<name>A0A2R5FWQ1_NOSCO</name>
<sequence length="54" mass="6182">MFGFIDGMCEYLQVRAYTCAPRCAKRDYVSVFTESNIAQTTLKYTLTTEIFGIN</sequence>
<evidence type="ECO:0000313" key="1">
    <source>
        <dbReference type="EMBL" id="GBG20663.1"/>
    </source>
</evidence>
<evidence type="ECO:0000313" key="2">
    <source>
        <dbReference type="Proteomes" id="UP000245124"/>
    </source>
</evidence>
<keyword evidence="2" id="KW-1185">Reference proteome</keyword>
<dbReference type="Proteomes" id="UP000245124">
    <property type="component" value="Unassembled WGS sequence"/>
</dbReference>
<reference evidence="1 2" key="1">
    <citation type="submission" date="2017-06" db="EMBL/GenBank/DDBJ databases">
        <title>Genome sequencing of cyanobaciteial culture collection at National Institute for Environmental Studies (NIES).</title>
        <authorList>
            <person name="Hirose Y."/>
            <person name="Shimura Y."/>
            <person name="Fujisawa T."/>
            <person name="Nakamura Y."/>
            <person name="Kawachi M."/>
        </authorList>
    </citation>
    <scope>NUCLEOTIDE SEQUENCE [LARGE SCALE GENOMIC DNA]</scope>
    <source>
        <strain evidence="1 2">NIES-4072</strain>
    </source>
</reference>
<dbReference type="EMBL" id="BDUD01000001">
    <property type="protein sequence ID" value="GBG20663.1"/>
    <property type="molecule type" value="Genomic_DNA"/>
</dbReference>
<dbReference type="AlphaFoldDB" id="A0A2R5FWQ1"/>
<proteinExistence type="predicted"/>